<evidence type="ECO:0000313" key="2">
    <source>
        <dbReference type="Proteomes" id="UP000030665"/>
    </source>
</evidence>
<organism evidence="1 2">
    <name type="scientific">Trichuris trichiura</name>
    <name type="common">Whipworm</name>
    <name type="synonym">Trichocephalus trichiurus</name>
    <dbReference type="NCBI Taxonomy" id="36087"/>
    <lineage>
        <taxon>Eukaryota</taxon>
        <taxon>Metazoa</taxon>
        <taxon>Ecdysozoa</taxon>
        <taxon>Nematoda</taxon>
        <taxon>Enoplea</taxon>
        <taxon>Dorylaimia</taxon>
        <taxon>Trichinellida</taxon>
        <taxon>Trichuridae</taxon>
        <taxon>Trichuris</taxon>
    </lineage>
</organism>
<dbReference type="EMBL" id="HG806985">
    <property type="protein sequence ID" value="CDW60270.1"/>
    <property type="molecule type" value="Genomic_DNA"/>
</dbReference>
<reference evidence="1" key="1">
    <citation type="submission" date="2014-01" db="EMBL/GenBank/DDBJ databases">
        <authorList>
            <person name="Aslett M."/>
        </authorList>
    </citation>
    <scope>NUCLEOTIDE SEQUENCE</scope>
</reference>
<dbReference type="AlphaFoldDB" id="A0A077ZNL2"/>
<reference evidence="1" key="2">
    <citation type="submission" date="2014-03" db="EMBL/GenBank/DDBJ databases">
        <title>The whipworm genome and dual-species transcriptomics of an intimate host-pathogen interaction.</title>
        <authorList>
            <person name="Foth B.J."/>
            <person name="Tsai I.J."/>
            <person name="Reid A.J."/>
            <person name="Bancroft A.J."/>
            <person name="Nichol S."/>
            <person name="Tracey A."/>
            <person name="Holroyd N."/>
            <person name="Cotton J.A."/>
            <person name="Stanley E.J."/>
            <person name="Zarowiecki M."/>
            <person name="Liu J.Z."/>
            <person name="Huckvale T."/>
            <person name="Cooper P.J."/>
            <person name="Grencis R.K."/>
            <person name="Berriman M."/>
        </authorList>
    </citation>
    <scope>NUCLEOTIDE SEQUENCE [LARGE SCALE GENOMIC DNA]</scope>
</reference>
<dbReference type="Proteomes" id="UP000030665">
    <property type="component" value="Unassembled WGS sequence"/>
</dbReference>
<protein>
    <submittedName>
        <fullName evidence="1">Uncharacterized protein</fullName>
    </submittedName>
</protein>
<accession>A0A077ZNL2</accession>
<gene>
    <name evidence="1" type="ORF">TTRE_0000863401</name>
</gene>
<evidence type="ECO:0000313" key="1">
    <source>
        <dbReference type="EMBL" id="CDW60270.1"/>
    </source>
</evidence>
<proteinExistence type="predicted"/>
<keyword evidence="2" id="KW-1185">Reference proteome</keyword>
<name>A0A077ZNL2_TRITR</name>
<sequence>MLVRRTTACRRTGGAAQRNAVWLTARSPLPAARLTGSGVPATFAAGVSRAVQPPLRGKRYGRRLRRRHRLLLLLLPCNEDEHLLLLAGAVTAPLLPCCTPTAPLVAKSGSHRATVTCPLSAAPATSCHRGSLARQLHGHASTRMLIRRSAAYRRTGGAGKRTGSWRTAKTPLPAARLTLSGVSATFAAGVSRAVHAGGRTRTVSSSSSSPTAAPAAAVQPGRTLPATCACGNRPLLNCCTPTARPVAKSGSHRATLTCPLSAAPATSCHRGSLAR</sequence>